<feature type="region of interest" description="Disordered" evidence="5">
    <location>
        <begin position="480"/>
        <end position="533"/>
    </location>
</feature>
<evidence type="ECO:0000256" key="3">
    <source>
        <dbReference type="ARBA" id="ARBA00022833"/>
    </source>
</evidence>
<dbReference type="EMBL" id="HBHX01023227">
    <property type="protein sequence ID" value="CAE0112242.1"/>
    <property type="molecule type" value="Transcribed_RNA"/>
</dbReference>
<dbReference type="GO" id="GO:0016567">
    <property type="term" value="P:protein ubiquitination"/>
    <property type="evidence" value="ECO:0007669"/>
    <property type="project" value="InterPro"/>
</dbReference>
<keyword evidence="3" id="KW-0862">Zinc</keyword>
<gene>
    <name evidence="8" type="ORF">HERI1096_LOCUS12902</name>
</gene>
<evidence type="ECO:0000256" key="5">
    <source>
        <dbReference type="SAM" id="MobiDB-lite"/>
    </source>
</evidence>
<evidence type="ECO:0000256" key="2">
    <source>
        <dbReference type="ARBA" id="ARBA00022771"/>
    </source>
</evidence>
<dbReference type="GO" id="GO:0004842">
    <property type="term" value="F:ubiquitin-protein transferase activity"/>
    <property type="evidence" value="ECO:0007669"/>
    <property type="project" value="InterPro"/>
</dbReference>
<dbReference type="InterPro" id="IPR001841">
    <property type="entry name" value="Znf_RING"/>
</dbReference>
<sequence length="555" mass="62328">MQENNTLKAQWLEKLSVSAWRPFKNWRHRLIVLEPDRLTWNRSPTEGSANGQLRLTTETSAVISAERGAVHLIVQNRQGRLVLRMPNISHANVWERAVQLTVLQLDAGGGQMAKAAKPAKLESSSSRGPYQALSSASAPVCQDCDTEESELECAICLQTTVASVSGEEAIKLVRLRRCKHAMCAPCLHKHVAQIEGASIWCPCCRGRLHIHDVAEASPGVARVFQSDEAHFPLVQLQTPERSRQIRREMLIAQRSFAVLARKTHMKKCPACLVPIQKDGGCNQMHCRRCNHRFDWRKAKTVIPCLHAHWNDSPWGYACPGSHPLAYLELAAARPVLAATASAVATGVVSLAASVVTGIGVALLTPIVVSLPAAALYHPMHTLKEKKRIKDIDNRYRRKLEAWKRQRARIHWEIARSYLGMYAKEGFGKADLWRATRISFPRGTRYYFHEALRKPQWFPPNLGYNHELIPWVNQEGARVTKRGDRTAQAPQWHQLKPSPPPSQPIWTPRATDPRGHHRTFPRAPSASDLRHRRNPVLAAAIKPLKNAVSILEYDSS</sequence>
<feature type="domain" description="PH" evidence="6">
    <location>
        <begin position="5"/>
        <end position="103"/>
    </location>
</feature>
<dbReference type="SMART" id="SM00184">
    <property type="entry name" value="RING"/>
    <property type="match status" value="1"/>
</dbReference>
<protein>
    <recommendedName>
        <fullName evidence="9">RING-type domain-containing protein</fullName>
    </recommendedName>
</protein>
<dbReference type="InterPro" id="IPR001849">
    <property type="entry name" value="PH_domain"/>
</dbReference>
<dbReference type="SUPFAM" id="SSF50729">
    <property type="entry name" value="PH domain-like"/>
    <property type="match status" value="1"/>
</dbReference>
<evidence type="ECO:0000259" key="6">
    <source>
        <dbReference type="PROSITE" id="PS50003"/>
    </source>
</evidence>
<dbReference type="SUPFAM" id="SSF57850">
    <property type="entry name" value="RING/U-box"/>
    <property type="match status" value="2"/>
</dbReference>
<dbReference type="InterPro" id="IPR017907">
    <property type="entry name" value="Znf_RING_CS"/>
</dbReference>
<evidence type="ECO:0008006" key="9">
    <source>
        <dbReference type="Google" id="ProtNLM"/>
    </source>
</evidence>
<keyword evidence="1" id="KW-0479">Metal-binding</keyword>
<proteinExistence type="predicted"/>
<evidence type="ECO:0000313" key="8">
    <source>
        <dbReference type="EMBL" id="CAE0112242.1"/>
    </source>
</evidence>
<evidence type="ECO:0000256" key="1">
    <source>
        <dbReference type="ARBA" id="ARBA00022723"/>
    </source>
</evidence>
<dbReference type="PROSITE" id="PS50003">
    <property type="entry name" value="PH_DOMAIN"/>
    <property type="match status" value="1"/>
</dbReference>
<dbReference type="AlphaFoldDB" id="A0A7S3EWK9"/>
<dbReference type="InterPro" id="IPR031127">
    <property type="entry name" value="E3_UB_ligase_RBR"/>
</dbReference>
<dbReference type="PROSITE" id="PS00518">
    <property type="entry name" value="ZF_RING_1"/>
    <property type="match status" value="1"/>
</dbReference>
<dbReference type="GO" id="GO:0008270">
    <property type="term" value="F:zinc ion binding"/>
    <property type="evidence" value="ECO:0007669"/>
    <property type="project" value="UniProtKB-KW"/>
</dbReference>
<name>A0A7S3EWK9_9EUKA</name>
<dbReference type="Gene3D" id="1.20.120.1750">
    <property type="match status" value="1"/>
</dbReference>
<evidence type="ECO:0000259" key="7">
    <source>
        <dbReference type="PROSITE" id="PS50089"/>
    </source>
</evidence>
<feature type="domain" description="RING-type" evidence="7">
    <location>
        <begin position="153"/>
        <end position="205"/>
    </location>
</feature>
<keyword evidence="2 4" id="KW-0863">Zinc-finger</keyword>
<evidence type="ECO:0000256" key="4">
    <source>
        <dbReference type="PROSITE-ProRule" id="PRU00175"/>
    </source>
</evidence>
<dbReference type="InterPro" id="IPR013083">
    <property type="entry name" value="Znf_RING/FYVE/PHD"/>
</dbReference>
<dbReference type="Pfam" id="PF22191">
    <property type="entry name" value="IBR_1"/>
    <property type="match status" value="1"/>
</dbReference>
<organism evidence="8">
    <name type="scientific">Haptolina ericina</name>
    <dbReference type="NCBI Taxonomy" id="156174"/>
    <lineage>
        <taxon>Eukaryota</taxon>
        <taxon>Haptista</taxon>
        <taxon>Haptophyta</taxon>
        <taxon>Prymnesiophyceae</taxon>
        <taxon>Prymnesiales</taxon>
        <taxon>Prymnesiaceae</taxon>
        <taxon>Haptolina</taxon>
    </lineage>
</organism>
<dbReference type="PROSITE" id="PS50089">
    <property type="entry name" value="ZF_RING_2"/>
    <property type="match status" value="1"/>
</dbReference>
<dbReference type="PANTHER" id="PTHR11685">
    <property type="entry name" value="RBR FAMILY RING FINGER AND IBR DOMAIN-CONTAINING"/>
    <property type="match status" value="1"/>
</dbReference>
<reference evidence="8" key="1">
    <citation type="submission" date="2021-01" db="EMBL/GenBank/DDBJ databases">
        <authorList>
            <person name="Corre E."/>
            <person name="Pelletier E."/>
            <person name="Niang G."/>
            <person name="Scheremetjew M."/>
            <person name="Finn R."/>
            <person name="Kale V."/>
            <person name="Holt S."/>
            <person name="Cochrane G."/>
            <person name="Meng A."/>
            <person name="Brown T."/>
            <person name="Cohen L."/>
        </authorList>
    </citation>
    <scope>NUCLEOTIDE SEQUENCE</scope>
    <source>
        <strain evidence="8">CCMP281</strain>
    </source>
</reference>
<dbReference type="Gene3D" id="3.30.40.10">
    <property type="entry name" value="Zinc/RING finger domain, C3HC4 (zinc finger)"/>
    <property type="match status" value="1"/>
</dbReference>
<accession>A0A7S3EWK9</accession>